<dbReference type="EMBL" id="CP099968">
    <property type="protein sequence ID" value="UWL62303.1"/>
    <property type="molecule type" value="Genomic_DNA"/>
</dbReference>
<protein>
    <submittedName>
        <fullName evidence="3">CRISPR-associated endonuclease Cas2</fullName>
    </submittedName>
</protein>
<keyword evidence="2" id="KW-0378">Hydrolase</keyword>
<keyword evidence="3" id="KW-0255">Endonuclease</keyword>
<evidence type="ECO:0000313" key="3">
    <source>
        <dbReference type="EMBL" id="UWL62303.1"/>
    </source>
</evidence>
<dbReference type="Pfam" id="PF09827">
    <property type="entry name" value="CRISPR_Cas2"/>
    <property type="match status" value="1"/>
</dbReference>
<name>A0ABY5UG45_9HYPH</name>
<organism evidence="3 4">
    <name type="scientific">Brucella pseudintermedia</name>
    <dbReference type="NCBI Taxonomy" id="370111"/>
    <lineage>
        <taxon>Bacteria</taxon>
        <taxon>Pseudomonadati</taxon>
        <taxon>Pseudomonadota</taxon>
        <taxon>Alphaproteobacteria</taxon>
        <taxon>Hyphomicrobiales</taxon>
        <taxon>Brucellaceae</taxon>
        <taxon>Brucella/Ochrobactrum group</taxon>
        <taxon>Brucella</taxon>
    </lineage>
</organism>
<dbReference type="Proteomes" id="UP001058739">
    <property type="component" value="Chromosome 02"/>
</dbReference>
<reference evidence="3" key="1">
    <citation type="submission" date="2022-06" db="EMBL/GenBank/DDBJ databases">
        <title>Complete Genome Sequence of Deoxynivalenol-bioadsorption Ochrobactrum pseudintermedium ASAG-D25.</title>
        <authorList>
            <person name="Wang N."/>
        </authorList>
    </citation>
    <scope>NUCLEOTIDE SEQUENCE</scope>
    <source>
        <strain evidence="3">ASAG-D25</strain>
    </source>
</reference>
<sequence>MRYLVSYDLHNHRDYTRLHNELKRLGGAKILLSMWGIQSALSVTQLRNHLQRFVDHDDTILVHLAPAAYTGWASYNLATPAGNWLNGSIHQNGVPTSQLGLANLFR</sequence>
<gene>
    <name evidence="3" type="ORF">NIK97_12180</name>
</gene>
<proteinExistence type="predicted"/>
<evidence type="ECO:0000256" key="2">
    <source>
        <dbReference type="ARBA" id="ARBA00022801"/>
    </source>
</evidence>
<evidence type="ECO:0000256" key="1">
    <source>
        <dbReference type="ARBA" id="ARBA00022722"/>
    </source>
</evidence>
<dbReference type="RefSeq" id="WP_259698255.1">
    <property type="nucleotide sequence ID" value="NZ_CP099968.1"/>
</dbReference>
<keyword evidence="4" id="KW-1185">Reference proteome</keyword>
<dbReference type="InterPro" id="IPR019199">
    <property type="entry name" value="Virulence_VapD/CRISPR_Cas2"/>
</dbReference>
<keyword evidence="1" id="KW-0540">Nuclease</keyword>
<evidence type="ECO:0000313" key="4">
    <source>
        <dbReference type="Proteomes" id="UP001058739"/>
    </source>
</evidence>
<accession>A0ABY5UG45</accession>
<dbReference type="GO" id="GO:0004519">
    <property type="term" value="F:endonuclease activity"/>
    <property type="evidence" value="ECO:0007669"/>
    <property type="project" value="UniProtKB-KW"/>
</dbReference>